<organism evidence="5 7">
    <name type="scientific">Prymnesium parvum</name>
    <name type="common">Toxic golden alga</name>
    <dbReference type="NCBI Taxonomy" id="97485"/>
    <lineage>
        <taxon>Eukaryota</taxon>
        <taxon>Haptista</taxon>
        <taxon>Haptophyta</taxon>
        <taxon>Prymnesiophyceae</taxon>
        <taxon>Prymnesiales</taxon>
        <taxon>Prymnesiaceae</taxon>
        <taxon>Prymnesium</taxon>
    </lineage>
</organism>
<evidence type="ECO:0000313" key="6">
    <source>
        <dbReference type="EMBL" id="KAL1527853.1"/>
    </source>
</evidence>
<evidence type="ECO:0000313" key="5">
    <source>
        <dbReference type="EMBL" id="KAL1507279.1"/>
    </source>
</evidence>
<dbReference type="PRINTS" id="PR00080">
    <property type="entry name" value="SDRFAMILY"/>
</dbReference>
<keyword evidence="2" id="KW-0560">Oxidoreductase</keyword>
<keyword evidence="4" id="KW-0732">Signal</keyword>
<evidence type="ECO:0000256" key="3">
    <source>
        <dbReference type="RuleBase" id="RU000363"/>
    </source>
</evidence>
<dbReference type="EMBL" id="JBGBPQ010000002">
    <property type="protein sequence ID" value="KAL1527853.1"/>
    <property type="molecule type" value="Genomic_DNA"/>
</dbReference>
<dbReference type="InterPro" id="IPR036291">
    <property type="entry name" value="NAD(P)-bd_dom_sf"/>
</dbReference>
<feature type="chain" id="PRO_5044172775" evidence="4">
    <location>
        <begin position="17"/>
        <end position="290"/>
    </location>
</feature>
<proteinExistence type="inferred from homology"/>
<comment type="caution">
    <text evidence="5">The sequence shown here is derived from an EMBL/GenBank/DDBJ whole genome shotgun (WGS) entry which is preliminary data.</text>
</comment>
<dbReference type="PRINTS" id="PR00081">
    <property type="entry name" value="GDHRDH"/>
</dbReference>
<dbReference type="PROSITE" id="PS00061">
    <property type="entry name" value="ADH_SHORT"/>
    <property type="match status" value="1"/>
</dbReference>
<dbReference type="Gene3D" id="3.40.50.720">
    <property type="entry name" value="NAD(P)-binding Rossmann-like Domain"/>
    <property type="match status" value="1"/>
</dbReference>
<protein>
    <submittedName>
        <fullName evidence="5">Uncharacterized protein</fullName>
    </submittedName>
</protein>
<dbReference type="InterPro" id="IPR002347">
    <property type="entry name" value="SDR_fam"/>
</dbReference>
<dbReference type="FunFam" id="3.40.50.720:FF:000047">
    <property type="entry name" value="NADP-dependent L-serine/L-allo-threonine dehydrogenase"/>
    <property type="match status" value="1"/>
</dbReference>
<name>A0AB34IVP2_PRYPA</name>
<dbReference type="EMBL" id="JBGBPQ010000018">
    <property type="protein sequence ID" value="KAL1507279.1"/>
    <property type="molecule type" value="Genomic_DNA"/>
</dbReference>
<sequence length="290" mass="30711">MTALLLFALLTCSAAAAVPPQSFDALFAAFDSSSLAGRRAIVTGASSGIGKATACALAAKGCDLVLISRRKDRLKEIKSEVALRCPAVSVEVVAGDVTDAALYEEMERRRCIERCSILINNAGLARGKDFVGGADRSAWKEMIDANCLGAFLMVDAVLPHMVEEGGGHIISTGSIAGLEAYEGGSVYCATKHALHAFMKALRYETYSKGVRVTTVAPGFVGEGTEFSEVRFSGNLDLAAATYQGMQELRATDIASQILWALEQPAHVNLDLIQIMPTAQGGATRIHRLPS</sequence>
<dbReference type="Pfam" id="PF00106">
    <property type="entry name" value="adh_short"/>
    <property type="match status" value="1"/>
</dbReference>
<feature type="signal peptide" evidence="4">
    <location>
        <begin position="1"/>
        <end position="16"/>
    </location>
</feature>
<keyword evidence="7" id="KW-1185">Reference proteome</keyword>
<dbReference type="InterPro" id="IPR020904">
    <property type="entry name" value="Sc_DH/Rdtase_CS"/>
</dbReference>
<dbReference type="PANTHER" id="PTHR42901">
    <property type="entry name" value="ALCOHOL DEHYDROGENASE"/>
    <property type="match status" value="1"/>
</dbReference>
<dbReference type="Proteomes" id="UP001515480">
    <property type="component" value="Unassembled WGS sequence"/>
</dbReference>
<dbReference type="AlphaFoldDB" id="A0AB34IVP2"/>
<evidence type="ECO:0000256" key="1">
    <source>
        <dbReference type="ARBA" id="ARBA00006484"/>
    </source>
</evidence>
<evidence type="ECO:0000256" key="2">
    <source>
        <dbReference type="ARBA" id="ARBA00023002"/>
    </source>
</evidence>
<evidence type="ECO:0000256" key="4">
    <source>
        <dbReference type="SAM" id="SignalP"/>
    </source>
</evidence>
<dbReference type="SUPFAM" id="SSF51735">
    <property type="entry name" value="NAD(P)-binding Rossmann-fold domains"/>
    <property type="match status" value="1"/>
</dbReference>
<comment type="similarity">
    <text evidence="1 3">Belongs to the short-chain dehydrogenases/reductases (SDR) family.</text>
</comment>
<dbReference type="GO" id="GO:0016616">
    <property type="term" value="F:oxidoreductase activity, acting on the CH-OH group of donors, NAD or NADP as acceptor"/>
    <property type="evidence" value="ECO:0007669"/>
    <property type="project" value="UniProtKB-ARBA"/>
</dbReference>
<accession>A0AB34IVP2</accession>
<gene>
    <name evidence="5" type="ORF">AB1Y20_008127</name>
    <name evidence="6" type="ORF">AB1Y20_009229</name>
</gene>
<evidence type="ECO:0000313" key="7">
    <source>
        <dbReference type="Proteomes" id="UP001515480"/>
    </source>
</evidence>
<reference evidence="5 7" key="1">
    <citation type="journal article" date="2024" name="Science">
        <title>Giant polyketide synthase enzymes in the biosynthesis of giant marine polyether toxins.</title>
        <authorList>
            <person name="Fallon T.R."/>
            <person name="Shende V.V."/>
            <person name="Wierzbicki I.H."/>
            <person name="Pendleton A.L."/>
            <person name="Watervoot N.F."/>
            <person name="Auber R.P."/>
            <person name="Gonzalez D.J."/>
            <person name="Wisecaver J.H."/>
            <person name="Moore B.S."/>
        </authorList>
    </citation>
    <scope>NUCLEOTIDE SEQUENCE [LARGE SCALE GENOMIC DNA]</scope>
    <source>
        <strain evidence="5 7">12B1</strain>
    </source>
</reference>
<dbReference type="PANTHER" id="PTHR42901:SF1">
    <property type="entry name" value="ALCOHOL DEHYDROGENASE"/>
    <property type="match status" value="1"/>
</dbReference>